<dbReference type="SMART" id="SM00382">
    <property type="entry name" value="AAA"/>
    <property type="match status" value="1"/>
</dbReference>
<feature type="domain" description="ABC transporter" evidence="4">
    <location>
        <begin position="3"/>
        <end position="236"/>
    </location>
</feature>
<evidence type="ECO:0000259" key="4">
    <source>
        <dbReference type="PROSITE" id="PS50893"/>
    </source>
</evidence>
<dbReference type="InterPro" id="IPR022286">
    <property type="entry name" value="ABC_trnsptr_F420-0_ATP-bd_pred"/>
</dbReference>
<proteinExistence type="predicted"/>
<keyword evidence="3 5" id="KW-0067">ATP-binding</keyword>
<dbReference type="PROSITE" id="PS50893">
    <property type="entry name" value="ABC_TRANSPORTER_2"/>
    <property type="match status" value="1"/>
</dbReference>
<evidence type="ECO:0000256" key="2">
    <source>
        <dbReference type="ARBA" id="ARBA00022741"/>
    </source>
</evidence>
<dbReference type="InterPro" id="IPR003593">
    <property type="entry name" value="AAA+_ATPase"/>
</dbReference>
<dbReference type="EMBL" id="JAAXOX010000003">
    <property type="protein sequence ID" value="NKY22774.1"/>
    <property type="molecule type" value="Genomic_DNA"/>
</dbReference>
<dbReference type="GO" id="GO:0005524">
    <property type="term" value="F:ATP binding"/>
    <property type="evidence" value="ECO:0007669"/>
    <property type="project" value="UniProtKB-KW"/>
</dbReference>
<dbReference type="GO" id="GO:0016887">
    <property type="term" value="F:ATP hydrolysis activity"/>
    <property type="evidence" value="ECO:0007669"/>
    <property type="project" value="InterPro"/>
</dbReference>
<dbReference type="PANTHER" id="PTHR42794:SF2">
    <property type="entry name" value="ABC TRANSPORTER ATP-BINDING PROTEIN"/>
    <property type="match status" value="1"/>
</dbReference>
<gene>
    <name evidence="5" type="ORF">HGA03_08875</name>
</gene>
<organism evidence="5 6">
    <name type="scientific">Cellulomonas denverensis</name>
    <dbReference type="NCBI Taxonomy" id="264297"/>
    <lineage>
        <taxon>Bacteria</taxon>
        <taxon>Bacillati</taxon>
        <taxon>Actinomycetota</taxon>
        <taxon>Actinomycetes</taxon>
        <taxon>Micrococcales</taxon>
        <taxon>Cellulomonadaceae</taxon>
        <taxon>Cellulomonas</taxon>
    </lineage>
</organism>
<dbReference type="SUPFAM" id="SSF52540">
    <property type="entry name" value="P-loop containing nucleoside triphosphate hydrolases"/>
    <property type="match status" value="1"/>
</dbReference>
<keyword evidence="6" id="KW-1185">Reference proteome</keyword>
<evidence type="ECO:0000313" key="5">
    <source>
        <dbReference type="EMBL" id="NKY22774.1"/>
    </source>
</evidence>
<keyword evidence="2" id="KW-0547">Nucleotide-binding</keyword>
<dbReference type="InterPro" id="IPR003439">
    <property type="entry name" value="ABC_transporter-like_ATP-bd"/>
</dbReference>
<accession>A0A7X6KVL0</accession>
<evidence type="ECO:0000256" key="3">
    <source>
        <dbReference type="ARBA" id="ARBA00022840"/>
    </source>
</evidence>
<dbReference type="AlphaFoldDB" id="A0A7X6KVL0"/>
<dbReference type="Pfam" id="PF00005">
    <property type="entry name" value="ABC_tran"/>
    <property type="match status" value="1"/>
</dbReference>
<dbReference type="CDD" id="cd03214">
    <property type="entry name" value="ABC_Iron-Siderophores_B12_Hemin"/>
    <property type="match status" value="1"/>
</dbReference>
<dbReference type="Proteomes" id="UP000581206">
    <property type="component" value="Unassembled WGS sequence"/>
</dbReference>
<dbReference type="FunFam" id="3.40.50.300:FF:000134">
    <property type="entry name" value="Iron-enterobactin ABC transporter ATP-binding protein"/>
    <property type="match status" value="1"/>
</dbReference>
<evidence type="ECO:0000313" key="6">
    <source>
        <dbReference type="Proteomes" id="UP000581206"/>
    </source>
</evidence>
<comment type="caution">
    <text evidence="5">The sequence shown here is derived from an EMBL/GenBank/DDBJ whole genome shotgun (WGS) entry which is preliminary data.</text>
</comment>
<dbReference type="InterPro" id="IPR027417">
    <property type="entry name" value="P-loop_NTPase"/>
</dbReference>
<keyword evidence="1" id="KW-0813">Transport</keyword>
<dbReference type="RefSeq" id="WP_168629874.1">
    <property type="nucleotide sequence ID" value="NZ_BONL01000016.1"/>
</dbReference>
<sequence>MDLSIDGAGVRLGGRWVVDGVDATPPPGALTGLLGPNGAGKSTLLRLIAGLLAPEAGAVLVDGRPVHDLPRRDRARRIALLEQESSSTVPLTVREVVALGRIPFRTLWGADAGAGEDDPVERALLATGAAHLADRPWDALSGGERQRVHIARALAQEPELLLLDEPTNHLDVAAQLALLRFVRDLHRTTVAALHDLNLAAAYCDHVLVLSQGVLVAAGDPRDVLTPELVARVYGVPCEVLTHPLTGRPVIAFGDAPVAAPRGVR</sequence>
<protein>
    <submittedName>
        <fullName evidence="5">ATP-binding cassette domain-containing protein</fullName>
    </submittedName>
</protein>
<dbReference type="Gene3D" id="3.40.50.300">
    <property type="entry name" value="P-loop containing nucleotide triphosphate hydrolases"/>
    <property type="match status" value="1"/>
</dbReference>
<dbReference type="PANTHER" id="PTHR42794">
    <property type="entry name" value="HEMIN IMPORT ATP-BINDING PROTEIN HMUV"/>
    <property type="match status" value="1"/>
</dbReference>
<evidence type="ECO:0000256" key="1">
    <source>
        <dbReference type="ARBA" id="ARBA00022448"/>
    </source>
</evidence>
<name>A0A7X6KVL0_9CELL</name>
<dbReference type="NCBIfam" id="TIGR03873">
    <property type="entry name" value="F420-0_ABC_ATP"/>
    <property type="match status" value="1"/>
</dbReference>
<reference evidence="5 6" key="1">
    <citation type="submission" date="2020-04" db="EMBL/GenBank/DDBJ databases">
        <title>MicrobeNet Type strains.</title>
        <authorList>
            <person name="Nicholson A.C."/>
        </authorList>
    </citation>
    <scope>NUCLEOTIDE SEQUENCE [LARGE SCALE GENOMIC DNA]</scope>
    <source>
        <strain evidence="5 6">ATCC BAA-788</strain>
    </source>
</reference>